<sequence>MEITINQKNYVLLFDHQSELNASRQYLASTNGKICSRLSTFRYDVGEPLPEGGAIEQIITFEEMNSQIEEILESQPKRRRKKADA</sequence>
<proteinExistence type="predicted"/>
<keyword evidence="2" id="KW-1185">Reference proteome</keyword>
<dbReference type="Proteomes" id="UP000678679">
    <property type="component" value="Chromosome 2"/>
</dbReference>
<evidence type="ECO:0000313" key="2">
    <source>
        <dbReference type="Proteomes" id="UP000678679"/>
    </source>
</evidence>
<organism evidence="1 2">
    <name type="scientific">Flammeovirga yaeyamensis</name>
    <dbReference type="NCBI Taxonomy" id="367791"/>
    <lineage>
        <taxon>Bacteria</taxon>
        <taxon>Pseudomonadati</taxon>
        <taxon>Bacteroidota</taxon>
        <taxon>Cytophagia</taxon>
        <taxon>Cytophagales</taxon>
        <taxon>Flammeovirgaceae</taxon>
        <taxon>Flammeovirga</taxon>
    </lineage>
</organism>
<dbReference type="RefSeq" id="WP_169662194.1">
    <property type="nucleotide sequence ID" value="NZ_CP076133.1"/>
</dbReference>
<accession>A0AAX1ND33</accession>
<dbReference type="KEGG" id="fya:KMW28_22165"/>
<dbReference type="EMBL" id="CP076133">
    <property type="protein sequence ID" value="QWG05132.1"/>
    <property type="molecule type" value="Genomic_DNA"/>
</dbReference>
<dbReference type="AlphaFoldDB" id="A0AAX1ND33"/>
<gene>
    <name evidence="1" type="ORF">KMW28_22165</name>
</gene>
<protein>
    <submittedName>
        <fullName evidence="1">Uncharacterized protein</fullName>
    </submittedName>
</protein>
<reference evidence="1 2" key="1">
    <citation type="submission" date="2021-05" db="EMBL/GenBank/DDBJ databases">
        <title>Comparative genomic studies on the polysaccharide-degrading batcterial strains of the Flammeovirga genus.</title>
        <authorList>
            <person name="Zewei F."/>
            <person name="Zheng Z."/>
            <person name="Yu L."/>
            <person name="Ruyue G."/>
            <person name="Yanhong M."/>
            <person name="Yuanyuan C."/>
            <person name="Jingyan G."/>
            <person name="Wenjun H."/>
        </authorList>
    </citation>
    <scope>NUCLEOTIDE SEQUENCE [LARGE SCALE GENOMIC DNA]</scope>
    <source>
        <strain evidence="1 2">NBRC:100898</strain>
    </source>
</reference>
<name>A0AAX1ND33_9BACT</name>
<evidence type="ECO:0000313" key="1">
    <source>
        <dbReference type="EMBL" id="QWG05132.1"/>
    </source>
</evidence>